<dbReference type="Gene3D" id="3.90.550.10">
    <property type="entry name" value="Spore Coat Polysaccharide Biosynthesis Protein SpsA, Chain A"/>
    <property type="match status" value="1"/>
</dbReference>
<keyword evidence="2" id="KW-1185">Reference proteome</keyword>
<sequence length="340" mass="40122">MLKSVQHNKLAPEGYVYNTYGHPKYLKHAVASVVSLRRYDKKRPVALACEEKHKNILEEHGLSDLFDHIEILPAEHASIVGFKHHIHKFMFFDKNIFLDSDIIWCKNPDSLWQSFEPYPFTITGTQISDNFFGGPKNIGIIGDLLFRRRQRTLNHFGLTYLSRVQTGLIYAQDFNLTKKMCELAQQMLSRKDETHFRSRTLEEGRSEETCEWSIAMAMSKLDLPVYPWLQGHTSPQLDYIADYTSHDPDFEYVVCKYYCDQFVYNFRGLQVKWLRKLLTSLFSLIPGKGDYLKTTPYCLHFGWYHQKQPFFEFSERTWNGLKKEKYRDLLEDKNRLVENG</sequence>
<dbReference type="Proteomes" id="UP000324595">
    <property type="component" value="Unassembled WGS sequence"/>
</dbReference>
<reference evidence="1 2" key="1">
    <citation type="submission" date="2019-07" db="EMBL/GenBank/DDBJ databases">
        <title>Genomic Encyclopedia of Archaeal and Bacterial Type Strains, Phase II (KMG-II): from individual species to whole genera.</title>
        <authorList>
            <person name="Goeker M."/>
        </authorList>
    </citation>
    <scope>NUCLEOTIDE SEQUENCE [LARGE SCALE GENOMIC DNA]</scope>
    <source>
        <strain evidence="1 2">DSM 21935</strain>
    </source>
</reference>
<dbReference type="SUPFAM" id="SSF53448">
    <property type="entry name" value="Nucleotide-diphospho-sugar transferases"/>
    <property type="match status" value="1"/>
</dbReference>
<evidence type="ECO:0000313" key="1">
    <source>
        <dbReference type="EMBL" id="TYP95020.1"/>
    </source>
</evidence>
<dbReference type="AlphaFoldDB" id="A0A5D3YM94"/>
<comment type="caution">
    <text evidence="1">The sequence shown here is derived from an EMBL/GenBank/DDBJ whole genome shotgun (WGS) entry which is preliminary data.</text>
</comment>
<dbReference type="RefSeq" id="WP_148897703.1">
    <property type="nucleotide sequence ID" value="NZ_VNHY01000001.1"/>
</dbReference>
<name>A0A5D3YM94_9BACT</name>
<protein>
    <submittedName>
        <fullName evidence="1">Uncharacterized protein</fullName>
    </submittedName>
</protein>
<evidence type="ECO:0000313" key="2">
    <source>
        <dbReference type="Proteomes" id="UP000324595"/>
    </source>
</evidence>
<proteinExistence type="predicted"/>
<dbReference type="EMBL" id="VNHY01000001">
    <property type="protein sequence ID" value="TYP95020.1"/>
    <property type="molecule type" value="Genomic_DNA"/>
</dbReference>
<organism evidence="1 2">
    <name type="scientific">Fodinibius salinus</name>
    <dbReference type="NCBI Taxonomy" id="860790"/>
    <lineage>
        <taxon>Bacteria</taxon>
        <taxon>Pseudomonadati</taxon>
        <taxon>Balneolota</taxon>
        <taxon>Balneolia</taxon>
        <taxon>Balneolales</taxon>
        <taxon>Balneolaceae</taxon>
        <taxon>Fodinibius</taxon>
    </lineage>
</organism>
<accession>A0A5D3YM94</accession>
<gene>
    <name evidence="1" type="ORF">LX73_0315</name>
</gene>
<dbReference type="InterPro" id="IPR029044">
    <property type="entry name" value="Nucleotide-diphossugar_trans"/>
</dbReference>
<dbReference type="OrthoDB" id="1490936at2"/>